<protein>
    <submittedName>
        <fullName evidence="1">Uncharacterized protein</fullName>
    </submittedName>
</protein>
<evidence type="ECO:0000313" key="2">
    <source>
        <dbReference type="Proteomes" id="UP000634136"/>
    </source>
</evidence>
<dbReference type="AlphaFoldDB" id="A0A834W2R1"/>
<sequence>MASESNTRRFGVSAQTITKHETFVEWDGWSPLRISWSSIRAVAHLVSQVECQGRLLWDAPPIPGDVTCLKFLACRVISLLLQLID</sequence>
<keyword evidence="2" id="KW-1185">Reference proteome</keyword>
<dbReference type="Proteomes" id="UP000634136">
    <property type="component" value="Unassembled WGS sequence"/>
</dbReference>
<reference evidence="1" key="1">
    <citation type="submission" date="2020-09" db="EMBL/GenBank/DDBJ databases">
        <title>Genome-Enabled Discovery of Anthraquinone Biosynthesis in Senna tora.</title>
        <authorList>
            <person name="Kang S.-H."/>
            <person name="Pandey R.P."/>
            <person name="Lee C.-M."/>
            <person name="Sim J.-S."/>
            <person name="Jeong J.-T."/>
            <person name="Choi B.-S."/>
            <person name="Jung M."/>
            <person name="Ginzburg D."/>
            <person name="Zhao K."/>
            <person name="Won S.Y."/>
            <person name="Oh T.-J."/>
            <person name="Yu Y."/>
            <person name="Kim N.-H."/>
            <person name="Lee O.R."/>
            <person name="Lee T.-H."/>
            <person name="Bashyal P."/>
            <person name="Kim T.-S."/>
            <person name="Lee W.-H."/>
            <person name="Kawkins C."/>
            <person name="Kim C.-K."/>
            <person name="Kim J.S."/>
            <person name="Ahn B.O."/>
            <person name="Rhee S.Y."/>
            <person name="Sohng J.K."/>
        </authorList>
    </citation>
    <scope>NUCLEOTIDE SEQUENCE</scope>
    <source>
        <tissue evidence="1">Leaf</tissue>
    </source>
</reference>
<proteinExistence type="predicted"/>
<organism evidence="1 2">
    <name type="scientific">Senna tora</name>
    <dbReference type="NCBI Taxonomy" id="362788"/>
    <lineage>
        <taxon>Eukaryota</taxon>
        <taxon>Viridiplantae</taxon>
        <taxon>Streptophyta</taxon>
        <taxon>Embryophyta</taxon>
        <taxon>Tracheophyta</taxon>
        <taxon>Spermatophyta</taxon>
        <taxon>Magnoliopsida</taxon>
        <taxon>eudicotyledons</taxon>
        <taxon>Gunneridae</taxon>
        <taxon>Pentapetalae</taxon>
        <taxon>rosids</taxon>
        <taxon>fabids</taxon>
        <taxon>Fabales</taxon>
        <taxon>Fabaceae</taxon>
        <taxon>Caesalpinioideae</taxon>
        <taxon>Cassia clade</taxon>
        <taxon>Senna</taxon>
    </lineage>
</organism>
<name>A0A834W2R1_9FABA</name>
<comment type="caution">
    <text evidence="1">The sequence shown here is derived from an EMBL/GenBank/DDBJ whole genome shotgun (WGS) entry which is preliminary data.</text>
</comment>
<accession>A0A834W2R1</accession>
<gene>
    <name evidence="1" type="ORF">G2W53_041270</name>
</gene>
<evidence type="ECO:0000313" key="1">
    <source>
        <dbReference type="EMBL" id="KAF7802159.1"/>
    </source>
</evidence>
<dbReference type="EMBL" id="JAAIUW010000013">
    <property type="protein sequence ID" value="KAF7802159.1"/>
    <property type="molecule type" value="Genomic_DNA"/>
</dbReference>